<feature type="transmembrane region" description="Helical" evidence="1">
    <location>
        <begin position="104"/>
        <end position="123"/>
    </location>
</feature>
<gene>
    <name evidence="3" type="ORF">CXY01_03520</name>
</gene>
<dbReference type="EMBL" id="BJUB01000001">
    <property type="protein sequence ID" value="GEK19832.1"/>
    <property type="molecule type" value="Genomic_DNA"/>
</dbReference>
<feature type="transmembrane region" description="Helical" evidence="1">
    <location>
        <begin position="48"/>
        <end position="66"/>
    </location>
</feature>
<keyword evidence="1" id="KW-1133">Transmembrane helix</keyword>
<feature type="domain" description="Potassium channel" evidence="2">
    <location>
        <begin position="174"/>
        <end position="225"/>
    </location>
</feature>
<evidence type="ECO:0000256" key="1">
    <source>
        <dbReference type="SAM" id="Phobius"/>
    </source>
</evidence>
<keyword evidence="1" id="KW-0472">Membrane</keyword>
<comment type="caution">
    <text evidence="3">The sequence shown here is derived from an EMBL/GenBank/DDBJ whole genome shotgun (WGS) entry which is preliminary data.</text>
</comment>
<evidence type="ECO:0000259" key="2">
    <source>
        <dbReference type="Pfam" id="PF07885"/>
    </source>
</evidence>
<feature type="transmembrane region" description="Helical" evidence="1">
    <location>
        <begin position="78"/>
        <end position="98"/>
    </location>
</feature>
<protein>
    <recommendedName>
        <fullName evidence="2">Potassium channel domain-containing protein</fullName>
    </recommendedName>
</protein>
<dbReference type="Pfam" id="PF07885">
    <property type="entry name" value="Ion_trans_2"/>
    <property type="match status" value="1"/>
</dbReference>
<feature type="transmembrane region" description="Helical" evidence="1">
    <location>
        <begin position="24"/>
        <end position="42"/>
    </location>
</feature>
<proteinExistence type="predicted"/>
<dbReference type="OrthoDB" id="3288670at2"/>
<evidence type="ECO:0000313" key="4">
    <source>
        <dbReference type="Proteomes" id="UP000321118"/>
    </source>
</evidence>
<name>A0A510UYT7_9CELL</name>
<dbReference type="InterPro" id="IPR013099">
    <property type="entry name" value="K_chnl_dom"/>
</dbReference>
<evidence type="ECO:0000313" key="3">
    <source>
        <dbReference type="EMBL" id="GEK19832.1"/>
    </source>
</evidence>
<feature type="transmembrane region" description="Helical" evidence="1">
    <location>
        <begin position="209"/>
        <end position="228"/>
    </location>
</feature>
<organism evidence="3 4">
    <name type="scientific">Cellulomonas xylanilytica</name>
    <dbReference type="NCBI Taxonomy" id="233583"/>
    <lineage>
        <taxon>Bacteria</taxon>
        <taxon>Bacillati</taxon>
        <taxon>Actinomycetota</taxon>
        <taxon>Actinomycetes</taxon>
        <taxon>Micrococcales</taxon>
        <taxon>Cellulomonadaceae</taxon>
        <taxon>Cellulomonas</taxon>
    </lineage>
</organism>
<dbReference type="Gene3D" id="1.10.287.70">
    <property type="match status" value="1"/>
</dbReference>
<accession>A0A510UYT7</accession>
<reference evidence="3 4" key="1">
    <citation type="submission" date="2019-07" db="EMBL/GenBank/DDBJ databases">
        <title>Whole genome shotgun sequence of Cellulomonas xylanilytica NBRC 101102.</title>
        <authorList>
            <person name="Hosoyama A."/>
            <person name="Uohara A."/>
            <person name="Ohji S."/>
            <person name="Ichikawa N."/>
        </authorList>
    </citation>
    <scope>NUCLEOTIDE SEQUENCE [LARGE SCALE GENOMIC DNA]</scope>
    <source>
        <strain evidence="3 4">NBRC 101102</strain>
    </source>
</reference>
<dbReference type="SUPFAM" id="SSF81324">
    <property type="entry name" value="Voltage-gated potassium channels"/>
    <property type="match status" value="1"/>
</dbReference>
<feature type="transmembrane region" description="Helical" evidence="1">
    <location>
        <begin position="135"/>
        <end position="157"/>
    </location>
</feature>
<dbReference type="RefSeq" id="WP_146925326.1">
    <property type="nucleotide sequence ID" value="NZ_BJUB01000001.1"/>
</dbReference>
<keyword evidence="4" id="KW-1185">Reference proteome</keyword>
<dbReference type="Proteomes" id="UP000321118">
    <property type="component" value="Unassembled WGS sequence"/>
</dbReference>
<dbReference type="AlphaFoldDB" id="A0A510UYT7"/>
<sequence>MTEPDEPGTAVPPRRRSFLARRTGTDDFGIVLSLLVTAYVAFALSSDLWVEVVVFVLYLFTLGLAVRTSRPMPHQKRFVRIVLVVSAVVSVVALVALPRAAADGVLDAVVCVILMTALVVILDRILRRSAVTVQSLAGALSAYLIIGMFFASLFGVLDAVTPGPFFASGEAANSRSFQYFSYTTLTTLGYGDYTAAMFPGRSIATFEALVGQVFLAVLVARLVAAFHVRSEETRPERTDG</sequence>
<keyword evidence="1" id="KW-0812">Transmembrane</keyword>